<dbReference type="PANTHER" id="PTHR43245">
    <property type="entry name" value="BIFUNCTIONAL POLYMYXIN RESISTANCE PROTEIN ARNA"/>
    <property type="match status" value="1"/>
</dbReference>
<dbReference type="SUPFAM" id="SSF51735">
    <property type="entry name" value="NAD(P)-binding Rossmann-fold domains"/>
    <property type="match status" value="1"/>
</dbReference>
<dbReference type="Gene3D" id="3.40.50.720">
    <property type="entry name" value="NAD(P)-binding Rossmann-like Domain"/>
    <property type="match status" value="1"/>
</dbReference>
<evidence type="ECO:0000313" key="3">
    <source>
        <dbReference type="Proteomes" id="UP000272474"/>
    </source>
</evidence>
<dbReference type="Proteomes" id="UP000272474">
    <property type="component" value="Unassembled WGS sequence"/>
</dbReference>
<dbReference type="RefSeq" id="WP_120683449.1">
    <property type="nucleotide sequence ID" value="NZ_RBAL01000018.1"/>
</dbReference>
<dbReference type="AlphaFoldDB" id="A0A3A9YS47"/>
<dbReference type="InterPro" id="IPR050177">
    <property type="entry name" value="Lipid_A_modif_metabolic_enz"/>
</dbReference>
<feature type="domain" description="NAD-dependent epimerase/dehydratase" evidence="1">
    <location>
        <begin position="4"/>
        <end position="204"/>
    </location>
</feature>
<evidence type="ECO:0000313" key="2">
    <source>
        <dbReference type="EMBL" id="RKN38314.1"/>
    </source>
</evidence>
<comment type="caution">
    <text evidence="2">The sequence shown here is derived from an EMBL/GenBank/DDBJ whole genome shotgun (WGS) entry which is preliminary data.</text>
</comment>
<keyword evidence="3" id="KW-1185">Reference proteome</keyword>
<evidence type="ECO:0000259" key="1">
    <source>
        <dbReference type="Pfam" id="PF01370"/>
    </source>
</evidence>
<name>A0A3A9YS47_9ACTN</name>
<dbReference type="EMBL" id="RBAL01000018">
    <property type="protein sequence ID" value="RKN38314.1"/>
    <property type="molecule type" value="Genomic_DNA"/>
</dbReference>
<dbReference type="PANTHER" id="PTHR43245:SF13">
    <property type="entry name" value="UDP-D-APIOSE_UDP-D-XYLOSE SYNTHASE 2"/>
    <property type="match status" value="1"/>
</dbReference>
<protein>
    <submittedName>
        <fullName evidence="2">NAD-dependent epimerase/dehydratase family protein</fullName>
    </submittedName>
</protein>
<dbReference type="OrthoDB" id="7941246at2"/>
<accession>A0A3A9YS47</accession>
<gene>
    <name evidence="2" type="ORF">D7294_24640</name>
</gene>
<sequence>MRLLVLGGTEFVGRAAVAEAGRRGWDVTAFHRGTRPAPTGVTVLHGDRTAEGGLDALAQGTWDLVLDTWSGAPSAVRDAATLLAGRARHYTYVSSRSVYAWPTAAGSGEDAPLVAGSPDAAATEYAADKRGGELAAEAAFGPGRTLLVRAGLILGPWENVGRLPWWLNRMARGGRVLAPGPRELPIQYVDARDLAAWALDAAERGLAGPYNLVSRPGHATMGELLETCAELTGSGAELCWTPPERVLAAQIAPWTELPVWTPPGEAHDALHRSGTGKALAAGLVCRPVRETVADTWAWLRGLPEAPGERPGLGLAPEKEARALAG</sequence>
<proteinExistence type="predicted"/>
<dbReference type="InterPro" id="IPR001509">
    <property type="entry name" value="Epimerase_deHydtase"/>
</dbReference>
<dbReference type="Pfam" id="PF01370">
    <property type="entry name" value="Epimerase"/>
    <property type="match status" value="1"/>
</dbReference>
<dbReference type="InterPro" id="IPR036291">
    <property type="entry name" value="NAD(P)-bd_dom_sf"/>
</dbReference>
<reference evidence="2 3" key="1">
    <citation type="journal article" date="2014" name="Int. J. Syst. Evol. Microbiol.">
        <title>Streptomyces hoynatensis sp. nov., isolated from deep marine sediment.</title>
        <authorList>
            <person name="Veyisoglu A."/>
            <person name="Sahin N."/>
        </authorList>
    </citation>
    <scope>NUCLEOTIDE SEQUENCE [LARGE SCALE GENOMIC DNA]</scope>
    <source>
        <strain evidence="2 3">KCTC 29097</strain>
    </source>
</reference>
<organism evidence="2 3">
    <name type="scientific">Streptomyces hoynatensis</name>
    <dbReference type="NCBI Taxonomy" id="1141874"/>
    <lineage>
        <taxon>Bacteria</taxon>
        <taxon>Bacillati</taxon>
        <taxon>Actinomycetota</taxon>
        <taxon>Actinomycetes</taxon>
        <taxon>Kitasatosporales</taxon>
        <taxon>Streptomycetaceae</taxon>
        <taxon>Streptomyces</taxon>
    </lineage>
</organism>